<reference evidence="3" key="1">
    <citation type="submission" date="2021-11" db="EMBL/GenBank/DDBJ databases">
        <authorList>
            <consortium name="Genoscope - CEA"/>
            <person name="William W."/>
        </authorList>
    </citation>
    <scope>NUCLEOTIDE SEQUENCE</scope>
</reference>
<keyword evidence="1" id="KW-0560">Oxidoreductase</keyword>
<keyword evidence="1" id="KW-0408">Iron</keyword>
<comment type="similarity">
    <text evidence="1">Belongs to the iron/ascorbate-dependent oxidoreductase family.</text>
</comment>
<dbReference type="OrthoDB" id="411867at2759"/>
<evidence type="ECO:0000313" key="3">
    <source>
        <dbReference type="EMBL" id="CAH0378581.1"/>
    </source>
</evidence>
<evidence type="ECO:0000313" key="4">
    <source>
        <dbReference type="Proteomes" id="UP000789595"/>
    </source>
</evidence>
<dbReference type="GO" id="GO:0016491">
    <property type="term" value="F:oxidoreductase activity"/>
    <property type="evidence" value="ECO:0007669"/>
    <property type="project" value="UniProtKB-KW"/>
</dbReference>
<name>A0A8J2SWC2_9STRA</name>
<dbReference type="Pfam" id="PF13640">
    <property type="entry name" value="2OG-FeII_Oxy_3"/>
    <property type="match status" value="1"/>
</dbReference>
<dbReference type="Proteomes" id="UP000789595">
    <property type="component" value="Unassembled WGS sequence"/>
</dbReference>
<keyword evidence="1" id="KW-0479">Metal-binding</keyword>
<gene>
    <name evidence="3" type="ORF">PECAL_6P01710</name>
</gene>
<feature type="domain" description="Fe2OG dioxygenase" evidence="2">
    <location>
        <begin position="205"/>
        <end position="299"/>
    </location>
</feature>
<sequence length="301" mass="33492">MARQEAAASLCAAAATAALTVSLLRRVRQRQKAARDATALIAQLKALNSTAALVVTNAKGDAFAAKALAKYVRKVCGVSSGDALEDATRLIQHCKNATPPSATAFGPRKTLRHVLVRGCVSPQLLHERFPQIKGAYTQQALDYGKNSRYGDRWKISCYIVVLEKWKPKIMPHEPMVSALSDVVDMCCRRFEEWYLERFERKRRASVMNAFVTRYRPKPDEAELKKHIDGANVDGSVILALPTDEPFEGGHLKVWDGRPTVLHEYAMAPGDCIFLDARVWHQGCAITSGARYALVLFLRLRK</sequence>
<protein>
    <recommendedName>
        <fullName evidence="2">Fe2OG dioxygenase domain-containing protein</fullName>
    </recommendedName>
</protein>
<dbReference type="AlphaFoldDB" id="A0A8J2SWC2"/>
<dbReference type="InterPro" id="IPR005123">
    <property type="entry name" value="Oxoglu/Fe-dep_dioxygenase_dom"/>
</dbReference>
<dbReference type="PROSITE" id="PS51471">
    <property type="entry name" value="FE2OG_OXY"/>
    <property type="match status" value="1"/>
</dbReference>
<proteinExistence type="inferred from homology"/>
<comment type="caution">
    <text evidence="3">The sequence shown here is derived from an EMBL/GenBank/DDBJ whole genome shotgun (WGS) entry which is preliminary data.</text>
</comment>
<dbReference type="InterPro" id="IPR044862">
    <property type="entry name" value="Pro_4_hyd_alph_FE2OG_OXY"/>
</dbReference>
<dbReference type="Gene3D" id="2.60.120.620">
    <property type="entry name" value="q2cbj1_9rhob like domain"/>
    <property type="match status" value="1"/>
</dbReference>
<evidence type="ECO:0000256" key="1">
    <source>
        <dbReference type="RuleBase" id="RU003682"/>
    </source>
</evidence>
<dbReference type="GO" id="GO:0046872">
    <property type="term" value="F:metal ion binding"/>
    <property type="evidence" value="ECO:0007669"/>
    <property type="project" value="UniProtKB-KW"/>
</dbReference>
<keyword evidence="4" id="KW-1185">Reference proteome</keyword>
<dbReference type="EMBL" id="CAKKNE010000006">
    <property type="protein sequence ID" value="CAH0378581.1"/>
    <property type="molecule type" value="Genomic_DNA"/>
</dbReference>
<organism evidence="3 4">
    <name type="scientific">Pelagomonas calceolata</name>
    <dbReference type="NCBI Taxonomy" id="35677"/>
    <lineage>
        <taxon>Eukaryota</taxon>
        <taxon>Sar</taxon>
        <taxon>Stramenopiles</taxon>
        <taxon>Ochrophyta</taxon>
        <taxon>Pelagophyceae</taxon>
        <taxon>Pelagomonadales</taxon>
        <taxon>Pelagomonadaceae</taxon>
        <taxon>Pelagomonas</taxon>
    </lineage>
</organism>
<accession>A0A8J2SWC2</accession>
<evidence type="ECO:0000259" key="2">
    <source>
        <dbReference type="PROSITE" id="PS51471"/>
    </source>
</evidence>